<sequence length="375" mass="38789">MRSLDEARAVCERRLPGLYSALADVPLPELEQPGNPGLELFRKFGGPGLVIPAAYGGCGVDPLEAVAVVRALASVAPSLSVATAMHHFSVATLFTLADSLRAAGTEWAVLQGIADQNLLVASGFAEGRPGQGILSPTVTAAPVAGGYRISGSKRPCSMASSMDLLSASAAVPGRAEPLMLLIPAAAEGISVHPFWSTPILAGAESEEVRLAEVFVDERLAVTAGVDAHGVLDELQTVGFLWFELLICACYLGMASALVERAFRAGRASRETLSDLGIRLESAALLLEPVARLLIEGRCDNAALAKTVLARFAVQDAIGEAAARAMAALGGMAFVTTPEVAYLATASRCLAFHPPTRAACGDALAESLSGAPFLID</sequence>
<evidence type="ECO:0000259" key="4">
    <source>
        <dbReference type="Pfam" id="PF02771"/>
    </source>
</evidence>
<dbReference type="InterPro" id="IPR009100">
    <property type="entry name" value="AcylCoA_DH/oxidase_NM_dom_sf"/>
</dbReference>
<dbReference type="InterPro" id="IPR013786">
    <property type="entry name" value="AcylCoA_DH/ox_N"/>
</dbReference>
<dbReference type="GO" id="GO:0050660">
    <property type="term" value="F:flavin adenine dinucleotide binding"/>
    <property type="evidence" value="ECO:0007669"/>
    <property type="project" value="InterPro"/>
</dbReference>
<dbReference type="SUPFAM" id="SSF56645">
    <property type="entry name" value="Acyl-CoA dehydrogenase NM domain-like"/>
    <property type="match status" value="1"/>
</dbReference>
<dbReference type="SUPFAM" id="SSF47203">
    <property type="entry name" value="Acyl-CoA dehydrogenase C-terminal domain-like"/>
    <property type="match status" value="1"/>
</dbReference>
<keyword evidence="1" id="KW-0285">Flavoprotein</keyword>
<protein>
    <submittedName>
        <fullName evidence="5">Acyl-CoA/acyl-ACP dehydrogenase</fullName>
    </submittedName>
</protein>
<reference evidence="5" key="1">
    <citation type="submission" date="2022-06" db="EMBL/GenBank/DDBJ databases">
        <title>Novel species in genus nocardia.</title>
        <authorList>
            <person name="Li F."/>
        </authorList>
    </citation>
    <scope>NUCLEOTIDE SEQUENCE</scope>
    <source>
        <strain evidence="5">CDC141</strain>
    </source>
</reference>
<evidence type="ECO:0000313" key="5">
    <source>
        <dbReference type="EMBL" id="MCM6777120.1"/>
    </source>
</evidence>
<dbReference type="InterPro" id="IPR037069">
    <property type="entry name" value="AcylCoA_DH/ox_N_sf"/>
</dbReference>
<evidence type="ECO:0000313" key="6">
    <source>
        <dbReference type="Proteomes" id="UP001139157"/>
    </source>
</evidence>
<evidence type="ECO:0000256" key="1">
    <source>
        <dbReference type="ARBA" id="ARBA00022630"/>
    </source>
</evidence>
<evidence type="ECO:0000256" key="3">
    <source>
        <dbReference type="ARBA" id="ARBA00023002"/>
    </source>
</evidence>
<dbReference type="Pfam" id="PF02771">
    <property type="entry name" value="Acyl-CoA_dh_N"/>
    <property type="match status" value="1"/>
</dbReference>
<dbReference type="InterPro" id="IPR046373">
    <property type="entry name" value="Acyl-CoA_Oxase/DH_mid-dom_sf"/>
</dbReference>
<proteinExistence type="predicted"/>
<keyword evidence="3" id="KW-0560">Oxidoreductase</keyword>
<dbReference type="EMBL" id="JAMRXG010000013">
    <property type="protein sequence ID" value="MCM6777120.1"/>
    <property type="molecule type" value="Genomic_DNA"/>
</dbReference>
<comment type="caution">
    <text evidence="5">The sequence shown here is derived from an EMBL/GenBank/DDBJ whole genome shotgun (WGS) entry which is preliminary data.</text>
</comment>
<evidence type="ECO:0000256" key="2">
    <source>
        <dbReference type="ARBA" id="ARBA00022827"/>
    </source>
</evidence>
<organism evidence="5 6">
    <name type="scientific">Nocardia pulmonis</name>
    <dbReference type="NCBI Taxonomy" id="2951408"/>
    <lineage>
        <taxon>Bacteria</taxon>
        <taxon>Bacillati</taxon>
        <taxon>Actinomycetota</taxon>
        <taxon>Actinomycetes</taxon>
        <taxon>Mycobacteriales</taxon>
        <taxon>Nocardiaceae</taxon>
        <taxon>Nocardia</taxon>
    </lineage>
</organism>
<dbReference type="Gene3D" id="2.40.110.10">
    <property type="entry name" value="Butyryl-CoA Dehydrogenase, subunit A, domain 2"/>
    <property type="match status" value="1"/>
</dbReference>
<dbReference type="AlphaFoldDB" id="A0A9X2ECZ8"/>
<dbReference type="GO" id="GO:0003995">
    <property type="term" value="F:acyl-CoA dehydrogenase activity"/>
    <property type="evidence" value="ECO:0007669"/>
    <property type="project" value="TreeGrafter"/>
</dbReference>
<keyword evidence="6" id="KW-1185">Reference proteome</keyword>
<feature type="domain" description="Acyl-CoA dehydrogenase/oxidase N-terminal" evidence="4">
    <location>
        <begin position="41"/>
        <end position="91"/>
    </location>
</feature>
<dbReference type="PANTHER" id="PTHR43884:SF20">
    <property type="entry name" value="ACYL-COA DEHYDROGENASE FADE28"/>
    <property type="match status" value="1"/>
</dbReference>
<dbReference type="InterPro" id="IPR036250">
    <property type="entry name" value="AcylCo_DH-like_C"/>
</dbReference>
<dbReference type="Proteomes" id="UP001139157">
    <property type="component" value="Unassembled WGS sequence"/>
</dbReference>
<gene>
    <name evidence="5" type="ORF">NDR86_26890</name>
</gene>
<keyword evidence="2" id="KW-0274">FAD</keyword>
<dbReference type="Gene3D" id="1.10.540.10">
    <property type="entry name" value="Acyl-CoA dehydrogenase/oxidase, N-terminal domain"/>
    <property type="match status" value="1"/>
</dbReference>
<name>A0A9X2ECZ8_9NOCA</name>
<accession>A0A9X2ECZ8</accession>
<dbReference type="RefSeq" id="WP_251915898.1">
    <property type="nucleotide sequence ID" value="NZ_JAMRXG010000013.1"/>
</dbReference>
<dbReference type="PANTHER" id="PTHR43884">
    <property type="entry name" value="ACYL-COA DEHYDROGENASE"/>
    <property type="match status" value="1"/>
</dbReference>